<protein>
    <submittedName>
        <fullName evidence="8">2Fe-2S iron-sulfur cluster binding domain-containing protein</fullName>
    </submittedName>
</protein>
<dbReference type="Pfam" id="PF00941">
    <property type="entry name" value="FAD_binding_5"/>
    <property type="match status" value="1"/>
</dbReference>
<comment type="caution">
    <text evidence="8">The sequence shown here is derived from an EMBL/GenBank/DDBJ whole genome shotgun (WGS) entry which is preliminary data.</text>
</comment>
<dbReference type="PROSITE" id="PS51387">
    <property type="entry name" value="FAD_PCMH"/>
    <property type="match status" value="1"/>
</dbReference>
<dbReference type="GO" id="GO:0051537">
    <property type="term" value="F:2 iron, 2 sulfur cluster binding"/>
    <property type="evidence" value="ECO:0007669"/>
    <property type="project" value="InterPro"/>
</dbReference>
<dbReference type="SUPFAM" id="SSF47741">
    <property type="entry name" value="CO dehydrogenase ISP C-domain like"/>
    <property type="match status" value="1"/>
</dbReference>
<keyword evidence="3" id="KW-0274">FAD</keyword>
<dbReference type="GO" id="GO:0005506">
    <property type="term" value="F:iron ion binding"/>
    <property type="evidence" value="ECO:0007669"/>
    <property type="project" value="InterPro"/>
</dbReference>
<dbReference type="InterPro" id="IPR002346">
    <property type="entry name" value="Mopterin_DH_FAD-bd"/>
</dbReference>
<dbReference type="GO" id="GO:0016491">
    <property type="term" value="F:oxidoreductase activity"/>
    <property type="evidence" value="ECO:0007669"/>
    <property type="project" value="UniProtKB-KW"/>
</dbReference>
<name>A0A7C1K172_9CHLR</name>
<dbReference type="SUPFAM" id="SSF55447">
    <property type="entry name" value="CO dehydrogenase flavoprotein C-terminal domain-like"/>
    <property type="match status" value="1"/>
</dbReference>
<dbReference type="InterPro" id="IPR016208">
    <property type="entry name" value="Ald_Oxase/xanthine_DH-like"/>
</dbReference>
<dbReference type="GO" id="GO:0071949">
    <property type="term" value="F:FAD binding"/>
    <property type="evidence" value="ECO:0007669"/>
    <property type="project" value="InterPro"/>
</dbReference>
<dbReference type="InterPro" id="IPR036010">
    <property type="entry name" value="2Fe-2S_ferredoxin-like_sf"/>
</dbReference>
<reference evidence="8" key="1">
    <citation type="journal article" date="2020" name="mSystems">
        <title>Genome- and Community-Level Interaction Insights into Carbon Utilization and Element Cycling Functions of Hydrothermarchaeota in Hydrothermal Sediment.</title>
        <authorList>
            <person name="Zhou Z."/>
            <person name="Liu Y."/>
            <person name="Xu W."/>
            <person name="Pan J."/>
            <person name="Luo Z.H."/>
            <person name="Li M."/>
        </authorList>
    </citation>
    <scope>NUCLEOTIDE SEQUENCE [LARGE SCALE GENOMIC DNA]</scope>
    <source>
        <strain evidence="8">SpSt-289</strain>
    </source>
</reference>
<evidence type="ECO:0000313" key="8">
    <source>
        <dbReference type="EMBL" id="HDX33009.1"/>
    </source>
</evidence>
<dbReference type="EMBL" id="DSMG01000166">
    <property type="protein sequence ID" value="HDX33009.1"/>
    <property type="molecule type" value="Genomic_DNA"/>
</dbReference>
<evidence type="ECO:0000256" key="1">
    <source>
        <dbReference type="ARBA" id="ARBA00022630"/>
    </source>
</evidence>
<keyword evidence="2" id="KW-0479">Metal-binding</keyword>
<dbReference type="InterPro" id="IPR005107">
    <property type="entry name" value="CO_DH_flav_C"/>
</dbReference>
<keyword evidence="4" id="KW-0560">Oxidoreductase</keyword>
<sequence length="483" mass="51458">MYAFYHSPRTLEEALYLKAKYGEDARALAGATDLLLEIERGVRRRSDGSPPGVIDLTRIPGLASIAENDGTIQLGPLVTHNQCVASPLIVAKAFPLARACWEVGAPQIRNRATVVGNVITASPANDTIAPLLALEAHITVRSLARGERTLPISAFITGFRKVDLAPDELVTAISFPALNERCDGIFIKLGLRRAQAISVVNVAVVVEREAPALDAPLIRATIALGAVAPVVVRASTAESFLVGKTLDEETIVEAARLAVQAASPIDDIRSTAEYRRAMVEVLTARALRQIAAGETRAGWPTQPVMLWGDTNGVWPVARRNGKRLEGVDANEHRAIVNGRSVTLPGGMTLLDSLRAAGFVGVKEGCAEGECGACTVSLDGMAVMACMVPAERAWGSEIVTVEGLGTRERLHPVQRAFIENGGVQCGYCTPGFLVSAAKLLEERPHPDMAAAAEALTGNFCRCTGYHKILEAVVRAGELQEHISF</sequence>
<dbReference type="Pfam" id="PF01799">
    <property type="entry name" value="Fer2_2"/>
    <property type="match status" value="1"/>
</dbReference>
<dbReference type="InterPro" id="IPR012675">
    <property type="entry name" value="Beta-grasp_dom_sf"/>
</dbReference>
<dbReference type="PANTHER" id="PTHR45444:SF3">
    <property type="entry name" value="XANTHINE DEHYDROGENASE"/>
    <property type="match status" value="1"/>
</dbReference>
<evidence type="ECO:0000256" key="2">
    <source>
        <dbReference type="ARBA" id="ARBA00022723"/>
    </source>
</evidence>
<dbReference type="InterPro" id="IPR016169">
    <property type="entry name" value="FAD-bd_PCMH_sub2"/>
</dbReference>
<evidence type="ECO:0000256" key="4">
    <source>
        <dbReference type="ARBA" id="ARBA00023002"/>
    </source>
</evidence>
<dbReference type="PROSITE" id="PS51085">
    <property type="entry name" value="2FE2S_FER_2"/>
    <property type="match status" value="1"/>
</dbReference>
<feature type="domain" description="2Fe-2S ferredoxin-type" evidence="6">
    <location>
        <begin position="325"/>
        <end position="403"/>
    </location>
</feature>
<dbReference type="InterPro" id="IPR006058">
    <property type="entry name" value="2Fe2S_fd_BS"/>
</dbReference>
<proteinExistence type="predicted"/>
<evidence type="ECO:0000259" key="6">
    <source>
        <dbReference type="PROSITE" id="PS51085"/>
    </source>
</evidence>
<dbReference type="InterPro" id="IPR016166">
    <property type="entry name" value="FAD-bd_PCMH"/>
</dbReference>
<dbReference type="PANTHER" id="PTHR45444">
    <property type="entry name" value="XANTHINE DEHYDROGENASE"/>
    <property type="match status" value="1"/>
</dbReference>
<dbReference type="SUPFAM" id="SSF54292">
    <property type="entry name" value="2Fe-2S ferredoxin-like"/>
    <property type="match status" value="1"/>
</dbReference>
<gene>
    <name evidence="8" type="ORF">ENQ20_16215</name>
</gene>
<evidence type="ECO:0000259" key="7">
    <source>
        <dbReference type="PROSITE" id="PS51387"/>
    </source>
</evidence>
<dbReference type="InterPro" id="IPR036884">
    <property type="entry name" value="2Fe-2S-bd_dom_sf"/>
</dbReference>
<keyword evidence="5" id="KW-0408">Iron</keyword>
<dbReference type="CDD" id="cd00207">
    <property type="entry name" value="fer2"/>
    <property type="match status" value="1"/>
</dbReference>
<dbReference type="SMART" id="SM01092">
    <property type="entry name" value="CO_deh_flav_C"/>
    <property type="match status" value="1"/>
</dbReference>
<evidence type="ECO:0000256" key="3">
    <source>
        <dbReference type="ARBA" id="ARBA00022827"/>
    </source>
</evidence>
<keyword evidence="1" id="KW-0285">Flavoprotein</keyword>
<dbReference type="InterPro" id="IPR002888">
    <property type="entry name" value="2Fe-2S-bd"/>
</dbReference>
<dbReference type="Pfam" id="PF03450">
    <property type="entry name" value="CO_deh_flav_C"/>
    <property type="match status" value="1"/>
</dbReference>
<dbReference type="InterPro" id="IPR016167">
    <property type="entry name" value="FAD-bd_PCMH_sub1"/>
</dbReference>
<dbReference type="PROSITE" id="PS00197">
    <property type="entry name" value="2FE2S_FER_1"/>
    <property type="match status" value="1"/>
</dbReference>
<dbReference type="Gene3D" id="1.10.150.120">
    <property type="entry name" value="[2Fe-2S]-binding domain"/>
    <property type="match status" value="1"/>
</dbReference>
<dbReference type="SUPFAM" id="SSF56176">
    <property type="entry name" value="FAD-binding/transporter-associated domain-like"/>
    <property type="match status" value="1"/>
</dbReference>
<evidence type="ECO:0000256" key="5">
    <source>
        <dbReference type="ARBA" id="ARBA00023004"/>
    </source>
</evidence>
<dbReference type="InterPro" id="IPR036683">
    <property type="entry name" value="CO_DH_flav_C_dom_sf"/>
</dbReference>
<feature type="domain" description="FAD-binding PCMH-type" evidence="7">
    <location>
        <begin position="1"/>
        <end position="180"/>
    </location>
</feature>
<dbReference type="Gene3D" id="3.30.390.50">
    <property type="entry name" value="CO dehydrogenase flavoprotein, C-terminal domain"/>
    <property type="match status" value="1"/>
</dbReference>
<organism evidence="8">
    <name type="scientific">Caldilinea aerophila</name>
    <dbReference type="NCBI Taxonomy" id="133453"/>
    <lineage>
        <taxon>Bacteria</taxon>
        <taxon>Bacillati</taxon>
        <taxon>Chloroflexota</taxon>
        <taxon>Caldilineae</taxon>
        <taxon>Caldilineales</taxon>
        <taxon>Caldilineaceae</taxon>
        <taxon>Caldilinea</taxon>
    </lineage>
</organism>
<dbReference type="Gene3D" id="3.10.20.30">
    <property type="match status" value="1"/>
</dbReference>
<dbReference type="InterPro" id="IPR036318">
    <property type="entry name" value="FAD-bd_PCMH-like_sf"/>
</dbReference>
<accession>A0A7C1K172</accession>
<dbReference type="Pfam" id="PF00111">
    <property type="entry name" value="Fer2"/>
    <property type="match status" value="1"/>
</dbReference>
<dbReference type="Gene3D" id="3.30.43.10">
    <property type="entry name" value="Uridine Diphospho-n-acetylenolpyruvylglucosamine Reductase, domain 2"/>
    <property type="match status" value="1"/>
</dbReference>
<dbReference type="InterPro" id="IPR001041">
    <property type="entry name" value="2Fe-2S_ferredoxin-type"/>
</dbReference>
<dbReference type="AlphaFoldDB" id="A0A7C1K172"/>
<dbReference type="Gene3D" id="3.30.465.10">
    <property type="match status" value="1"/>
</dbReference>